<dbReference type="Pfam" id="PF07670">
    <property type="entry name" value="Gate"/>
    <property type="match status" value="2"/>
</dbReference>
<feature type="transmembrane region" description="Helical" evidence="1">
    <location>
        <begin position="53"/>
        <end position="77"/>
    </location>
</feature>
<evidence type="ECO:0000256" key="1">
    <source>
        <dbReference type="SAM" id="Phobius"/>
    </source>
</evidence>
<proteinExistence type="predicted"/>
<dbReference type="InterPro" id="IPR011642">
    <property type="entry name" value="Gate_dom"/>
</dbReference>
<evidence type="ECO:0000313" key="4">
    <source>
        <dbReference type="Proteomes" id="UP000677436"/>
    </source>
</evidence>
<keyword evidence="1" id="KW-0812">Transmembrane</keyword>
<keyword evidence="1" id="KW-0472">Membrane</keyword>
<feature type="domain" description="Nucleoside transporter/FeoB GTPase Gate" evidence="2">
    <location>
        <begin position="226"/>
        <end position="324"/>
    </location>
</feature>
<feature type="transmembrane region" description="Helical" evidence="1">
    <location>
        <begin position="89"/>
        <end position="106"/>
    </location>
</feature>
<feature type="transmembrane region" description="Helical" evidence="1">
    <location>
        <begin position="225"/>
        <end position="257"/>
    </location>
</feature>
<dbReference type="Proteomes" id="UP000677436">
    <property type="component" value="Chromosome"/>
</dbReference>
<dbReference type="NCBIfam" id="TIGR02871">
    <property type="entry name" value="spore_ylbJ"/>
    <property type="match status" value="1"/>
</dbReference>
<reference evidence="3" key="1">
    <citation type="journal article" date="2013" name="Int. J. Syst. Evol. Microbiol.">
        <title>Polycladomyces abyssicola gen. nov., sp. nov., a thermophilic filamentous bacterium isolated from hemipelagic sediment.</title>
        <authorList>
            <person name="Tsubouchi T."/>
            <person name="Shimane Y."/>
            <person name="Mori K."/>
            <person name="Usui K."/>
            <person name="Hiraki T."/>
            <person name="Tame A."/>
            <person name="Uematsu K."/>
            <person name="Maruyama T."/>
            <person name="Hatada Y."/>
        </authorList>
    </citation>
    <scope>NUCLEOTIDE SEQUENCE</scope>
    <source>
        <strain evidence="3">JIR-001</strain>
    </source>
</reference>
<feature type="transmembrane region" description="Helical" evidence="1">
    <location>
        <begin position="153"/>
        <end position="172"/>
    </location>
</feature>
<dbReference type="AlphaFoldDB" id="A0A8D5UF38"/>
<feature type="transmembrane region" description="Helical" evidence="1">
    <location>
        <begin position="12"/>
        <end position="32"/>
    </location>
</feature>
<dbReference type="KEGG" id="pabs:JIR001_19500"/>
<name>A0A8D5UF38_9BACL</name>
<organism evidence="3 4">
    <name type="scientific">Polycladomyces abyssicola</name>
    <dbReference type="NCBI Taxonomy" id="1125966"/>
    <lineage>
        <taxon>Bacteria</taxon>
        <taxon>Bacillati</taxon>
        <taxon>Bacillota</taxon>
        <taxon>Bacilli</taxon>
        <taxon>Bacillales</taxon>
        <taxon>Thermoactinomycetaceae</taxon>
        <taxon>Polycladomyces</taxon>
    </lineage>
</organism>
<dbReference type="RefSeq" id="WP_212772538.1">
    <property type="nucleotide sequence ID" value="NZ_AP024601.1"/>
</dbReference>
<feature type="transmembrane region" description="Helical" evidence="1">
    <location>
        <begin position="127"/>
        <end position="147"/>
    </location>
</feature>
<feature type="transmembrane region" description="Helical" evidence="1">
    <location>
        <begin position="389"/>
        <end position="406"/>
    </location>
</feature>
<evidence type="ECO:0000313" key="3">
    <source>
        <dbReference type="EMBL" id="BCU82167.1"/>
    </source>
</evidence>
<keyword evidence="1" id="KW-1133">Transmembrane helix</keyword>
<sequence length="414" mass="44887">MYRTNPVLLSQLKSLGLALVALFFAFSLVFYPEPTFQASLKGLKIWWDVILPALFPFFIASEILMGLGVVHFMGILLEPLMRPLFRVPGAGGFVMAMGFASGYPMGAKLTARLREQHLLTRIEGERLVAFTCTADPLFLFGAVAVGFFRDASFGITIALAHYGASVLVGWLMRFHKGGSEVTTLSHEDQSFFLTRAFRAMHYARLQDGRTLGKLMGDAIHSSIQTLLMIGGFIMMFSVIIQVLTLLGVIHVLVLLIGPLLQAAGMPMEISGPVVAGFFEATLGVQGISNTLPTFSPTDHLAVAGAVLAWSGLSVHAQVVSILGKTDIRYTPYLVARFIHAGLAATLTYLLGVPLKMAEPEVTIPAFAARISVSGWPSFGEQVLWNAEKTLIVFIVLIGVGLIAQMMRSQSPAKR</sequence>
<keyword evidence="4" id="KW-1185">Reference proteome</keyword>
<accession>A0A8D5UF38</accession>
<dbReference type="InterPro" id="IPR014226">
    <property type="entry name" value="Spore_IM_YlbJ"/>
</dbReference>
<feature type="transmembrane region" description="Helical" evidence="1">
    <location>
        <begin position="300"/>
        <end position="321"/>
    </location>
</feature>
<gene>
    <name evidence="3" type="ORF">JIR001_19500</name>
</gene>
<protein>
    <submittedName>
        <fullName evidence="3">Sporulation integral membrane protein YlbJ</fullName>
    </submittedName>
</protein>
<feature type="transmembrane region" description="Helical" evidence="1">
    <location>
        <begin position="333"/>
        <end position="351"/>
    </location>
</feature>
<feature type="domain" description="Nucleoside transporter/FeoB GTPase Gate" evidence="2">
    <location>
        <begin position="50"/>
        <end position="131"/>
    </location>
</feature>
<dbReference type="EMBL" id="AP024601">
    <property type="protein sequence ID" value="BCU82167.1"/>
    <property type="molecule type" value="Genomic_DNA"/>
</dbReference>
<reference evidence="3" key="2">
    <citation type="journal article" date="2021" name="Microbiol. Resour. Announc.">
        <title>Complete Genome Sequence of Polycladomyces abyssicola JIR-001T, Isolated from Hemipelagic Sediment in Deep Seawater.</title>
        <authorList>
            <person name="Tsubouchi T."/>
            <person name="Kaneko Y."/>
        </authorList>
    </citation>
    <scope>NUCLEOTIDE SEQUENCE</scope>
    <source>
        <strain evidence="3">JIR-001</strain>
    </source>
</reference>
<evidence type="ECO:0000259" key="2">
    <source>
        <dbReference type="Pfam" id="PF07670"/>
    </source>
</evidence>